<evidence type="ECO:0000313" key="2">
    <source>
        <dbReference type="Proteomes" id="UP001501057"/>
    </source>
</evidence>
<organism evidence="1 2">
    <name type="scientific">Aeromicrobium alkaliterrae</name>
    <dbReference type="NCBI Taxonomy" id="302168"/>
    <lineage>
        <taxon>Bacteria</taxon>
        <taxon>Bacillati</taxon>
        <taxon>Actinomycetota</taxon>
        <taxon>Actinomycetes</taxon>
        <taxon>Propionibacteriales</taxon>
        <taxon>Nocardioidaceae</taxon>
        <taxon>Aeromicrobium</taxon>
    </lineage>
</organism>
<comment type="caution">
    <text evidence="1">The sequence shown here is derived from an EMBL/GenBank/DDBJ whole genome shotgun (WGS) entry which is preliminary data.</text>
</comment>
<keyword evidence="2" id="KW-1185">Reference proteome</keyword>
<gene>
    <name evidence="1" type="ORF">GCM10009710_03650</name>
</gene>
<dbReference type="Proteomes" id="UP001501057">
    <property type="component" value="Unassembled WGS sequence"/>
</dbReference>
<protein>
    <recommendedName>
        <fullName evidence="3">CchlT</fullName>
    </recommendedName>
</protein>
<dbReference type="Pfam" id="PF19884">
    <property type="entry name" value="DUF6357"/>
    <property type="match status" value="1"/>
</dbReference>
<reference evidence="1 2" key="1">
    <citation type="journal article" date="2019" name="Int. J. Syst. Evol. Microbiol.">
        <title>The Global Catalogue of Microorganisms (GCM) 10K type strain sequencing project: providing services to taxonomists for standard genome sequencing and annotation.</title>
        <authorList>
            <consortium name="The Broad Institute Genomics Platform"/>
            <consortium name="The Broad Institute Genome Sequencing Center for Infectious Disease"/>
            <person name="Wu L."/>
            <person name="Ma J."/>
        </authorList>
    </citation>
    <scope>NUCLEOTIDE SEQUENCE [LARGE SCALE GENOMIC DNA]</scope>
    <source>
        <strain evidence="1 2">JCM 13518</strain>
    </source>
</reference>
<dbReference type="EMBL" id="BAAAME010000002">
    <property type="protein sequence ID" value="GAA1726240.1"/>
    <property type="molecule type" value="Genomic_DNA"/>
</dbReference>
<accession>A0ABN2JGI8</accession>
<sequence length="414" mass="44835">MSDIVLTRTGWIPRVVRDGDGLRLQLGAGANANHDPRTFSFPISKAHLDVLRDDLARHLLLWVAVLPLCSAAGTEGPLDEDAAVALLDPILLGSPAEVDAFLRDVPTELITLVRYGADIALMERGQLVESLHAATEEADIQRAQTYVANRQRAKRGVVLAPLDEAVLKYVGHYIHGSTRPGRNPDAVDPELLPEVLAVVATAEQAAEGLEIHRDPRRGKHATDKQDWKRMTTAVEEALGRDHGRLAADAVRSVAFLICSEAADRTKNSPEPDRVVGPGAKTALTFTDEDGGDEQEWRANDSTQGAAAAFWAFVTEHSGNDVFTVEDKNLGEGVQVHFYADTAARVTTAVPGRNGAEPQYRVEYALVDGMSGYRALLDTFVGGGCAALDPHGPWMLDPEELERARKGRDLGKSRP</sequence>
<evidence type="ECO:0008006" key="3">
    <source>
        <dbReference type="Google" id="ProtNLM"/>
    </source>
</evidence>
<dbReference type="RefSeq" id="WP_344197126.1">
    <property type="nucleotide sequence ID" value="NZ_BAAAME010000002.1"/>
</dbReference>
<proteinExistence type="predicted"/>
<name>A0ABN2JGI8_9ACTN</name>
<dbReference type="InterPro" id="IPR045937">
    <property type="entry name" value="DUF6357"/>
</dbReference>
<evidence type="ECO:0000313" key="1">
    <source>
        <dbReference type="EMBL" id="GAA1726240.1"/>
    </source>
</evidence>